<reference evidence="3" key="1">
    <citation type="submission" date="2016-10" db="EMBL/GenBank/DDBJ databases">
        <authorList>
            <person name="Varghese N."/>
            <person name="Submissions S."/>
        </authorList>
    </citation>
    <scope>NUCLEOTIDE SEQUENCE [LARGE SCALE GENOMIC DNA]</scope>
    <source>
        <strain evidence="3">DUS833</strain>
    </source>
</reference>
<keyword evidence="3" id="KW-1185">Reference proteome</keyword>
<accession>A0A1H1GX77</accession>
<evidence type="ECO:0000313" key="2">
    <source>
        <dbReference type="EMBL" id="SDR17822.1"/>
    </source>
</evidence>
<dbReference type="AlphaFoldDB" id="A0A1H1GX77"/>
<dbReference type="EMBL" id="FNKX01000001">
    <property type="protein sequence ID" value="SDR17822.1"/>
    <property type="molecule type" value="Genomic_DNA"/>
</dbReference>
<dbReference type="Proteomes" id="UP000199365">
    <property type="component" value="Unassembled WGS sequence"/>
</dbReference>
<proteinExistence type="predicted"/>
<protein>
    <recommendedName>
        <fullName evidence="1">Cyanophage baseplate Pam3 plug gp18 domain-containing protein</fullName>
    </recommendedName>
</protein>
<dbReference type="Pfam" id="PF22479">
    <property type="entry name" value="Pam3_gp18"/>
    <property type="match status" value="1"/>
</dbReference>
<evidence type="ECO:0000259" key="1">
    <source>
        <dbReference type="Pfam" id="PF22479"/>
    </source>
</evidence>
<dbReference type="RefSeq" id="WP_090804465.1">
    <property type="nucleotide sequence ID" value="NZ_FNKX01000001.1"/>
</dbReference>
<dbReference type="InterPro" id="IPR054252">
    <property type="entry name" value="Pam3_gp18"/>
</dbReference>
<sequence length="98" mass="10780">MQTIPLGAVPSQSLSVKLAQQNCGIHVHQKSTGLYLDLYVGSELVMAGVLCRDRVYLVRQAYLGFSGDLVFVDTQGEEDPEYTALGTRWLLQYLGESA</sequence>
<evidence type="ECO:0000313" key="3">
    <source>
        <dbReference type="Proteomes" id="UP000199365"/>
    </source>
</evidence>
<name>A0A1H1GX77_9BURK</name>
<feature type="domain" description="Cyanophage baseplate Pam3 plug gp18" evidence="1">
    <location>
        <begin position="1"/>
        <end position="94"/>
    </location>
</feature>
<dbReference type="STRING" id="157910.SAMN05445850_3139"/>
<organism evidence="2 3">
    <name type="scientific">Paraburkholderia tuberum</name>
    <dbReference type="NCBI Taxonomy" id="157910"/>
    <lineage>
        <taxon>Bacteria</taxon>
        <taxon>Pseudomonadati</taxon>
        <taxon>Pseudomonadota</taxon>
        <taxon>Betaproteobacteria</taxon>
        <taxon>Burkholderiales</taxon>
        <taxon>Burkholderiaceae</taxon>
        <taxon>Paraburkholderia</taxon>
    </lineage>
</organism>
<gene>
    <name evidence="2" type="ORF">SAMN05445850_3139</name>
</gene>